<protein>
    <submittedName>
        <fullName evidence="1">Uncharacterized protein</fullName>
    </submittedName>
</protein>
<accession>A0A2L0II62</accession>
<dbReference type="AlphaFoldDB" id="A0A2L0II62"/>
<organism evidence="1 2">
    <name type="scientific">Mixta gaviniae</name>
    <dbReference type="NCBI Taxonomy" id="665914"/>
    <lineage>
        <taxon>Bacteria</taxon>
        <taxon>Pseudomonadati</taxon>
        <taxon>Pseudomonadota</taxon>
        <taxon>Gammaproteobacteria</taxon>
        <taxon>Enterobacterales</taxon>
        <taxon>Erwiniaceae</taxon>
        <taxon>Mixta</taxon>
    </lineage>
</organism>
<name>A0A2L0II62_9GAMM</name>
<evidence type="ECO:0000313" key="2">
    <source>
        <dbReference type="Proteomes" id="UP000238365"/>
    </source>
</evidence>
<gene>
    <name evidence="1" type="ORF">C2E15_15065</name>
</gene>
<keyword evidence="2" id="KW-1185">Reference proteome</keyword>
<proteinExistence type="predicted"/>
<sequence length="98" mass="11141">MSAGVFFIGLQHKKPYYLEVQVLRSEEGGDVPISPKRGMWVRLSDNNGRTTDIAASIDISLLKCRFDKEGSYYIDATLLEDERPIHSNRAYFRVSKAT</sequence>
<dbReference type="EMBL" id="CP026377">
    <property type="protein sequence ID" value="AUX94263.1"/>
    <property type="molecule type" value="Genomic_DNA"/>
</dbReference>
<dbReference type="KEGG" id="pgz:C2E15_15065"/>
<dbReference type="Proteomes" id="UP000238365">
    <property type="component" value="Chromosome"/>
</dbReference>
<reference evidence="1 2" key="1">
    <citation type="submission" date="2018-01" db="EMBL/GenBank/DDBJ databases">
        <title>Complete and assembled Genome of Pantoea gaviniae DSM22758T.</title>
        <authorList>
            <person name="Stevens M.J.A."/>
            <person name="Zurfluh K."/>
            <person name="Stephan R."/>
        </authorList>
    </citation>
    <scope>NUCLEOTIDE SEQUENCE [LARGE SCALE GENOMIC DNA]</scope>
    <source>
        <strain evidence="1 2">DSM 22758</strain>
    </source>
</reference>
<evidence type="ECO:0000313" key="1">
    <source>
        <dbReference type="EMBL" id="AUX94263.1"/>
    </source>
</evidence>